<name>K2MMF9_TRYCR</name>
<evidence type="ECO:0000256" key="1">
    <source>
        <dbReference type="SAM" id="MobiDB-lite"/>
    </source>
</evidence>
<sequence length="227" mass="25708">MAYSKRGVPMPFDFRNGSTENGWGTGGQRQQPHRQSLTAAASRGPITHRGKLDPTQVQDIIAEATAEIVDQVKKSIMRPNWERTGYHPRQQRGILPNRMQTDLPRRTAQQPQGGPRMSQSWDRSGRLSEQQSRRFTPQANSGVTNSPTQAPPKPQQEDRMWNTWFRRGASQGRREAQATTAPPSLPERREGMPGAPPSVSRGRLHRVKNPYIMLEQQVELERQATQD</sequence>
<feature type="non-terminal residue" evidence="2">
    <location>
        <position position="227"/>
    </location>
</feature>
<keyword evidence="3" id="KW-1185">Reference proteome</keyword>
<gene>
    <name evidence="2" type="ORF">MOQ_007925</name>
</gene>
<comment type="caution">
    <text evidence="2">The sequence shown here is derived from an EMBL/GenBank/DDBJ whole genome shotgun (WGS) entry which is preliminary data.</text>
</comment>
<reference evidence="2 3" key="1">
    <citation type="journal article" date="2012" name="BMC Genomics">
        <title>Comparative genomic analysis of human infective Trypanosoma cruzi lineages with the bat-restricted subspecies T. cruzi marinkellei.</title>
        <authorList>
            <person name="Franzen O."/>
            <person name="Talavera-Lopez C."/>
            <person name="Ochaya S."/>
            <person name="Butler C.E."/>
            <person name="Messenger L.A."/>
            <person name="Lewis M.D."/>
            <person name="Llewellyn M.S."/>
            <person name="Marinkelle C.J."/>
            <person name="Tyler K.M."/>
            <person name="Miles M.A."/>
            <person name="Andersson B."/>
        </authorList>
    </citation>
    <scope>NUCLEOTIDE SEQUENCE [LARGE SCALE GENOMIC DNA]</scope>
    <source>
        <strain evidence="2 3">B7</strain>
    </source>
</reference>
<dbReference type="EMBL" id="AHKC01015994">
    <property type="protein sequence ID" value="EKF28330.1"/>
    <property type="molecule type" value="Genomic_DNA"/>
</dbReference>
<feature type="region of interest" description="Disordered" evidence="1">
    <location>
        <begin position="1"/>
        <end position="53"/>
    </location>
</feature>
<feature type="region of interest" description="Disordered" evidence="1">
    <location>
        <begin position="80"/>
        <end position="208"/>
    </location>
</feature>
<proteinExistence type="predicted"/>
<protein>
    <submittedName>
        <fullName evidence="2">Uncharacterized protein</fullName>
    </submittedName>
</protein>
<organism evidence="2 3">
    <name type="scientific">Trypanosoma cruzi marinkellei</name>
    <dbReference type="NCBI Taxonomy" id="85056"/>
    <lineage>
        <taxon>Eukaryota</taxon>
        <taxon>Discoba</taxon>
        <taxon>Euglenozoa</taxon>
        <taxon>Kinetoplastea</taxon>
        <taxon>Metakinetoplastina</taxon>
        <taxon>Trypanosomatida</taxon>
        <taxon>Trypanosomatidae</taxon>
        <taxon>Trypanosoma</taxon>
        <taxon>Schizotrypanum</taxon>
    </lineage>
</organism>
<dbReference type="AlphaFoldDB" id="K2MMF9"/>
<feature type="compositionally biased region" description="Polar residues" evidence="1">
    <location>
        <begin position="107"/>
        <end position="148"/>
    </location>
</feature>
<evidence type="ECO:0000313" key="3">
    <source>
        <dbReference type="Proteomes" id="UP000007350"/>
    </source>
</evidence>
<accession>K2MMF9</accession>
<dbReference type="Proteomes" id="UP000007350">
    <property type="component" value="Unassembled WGS sequence"/>
</dbReference>
<evidence type="ECO:0000313" key="2">
    <source>
        <dbReference type="EMBL" id="EKF28330.1"/>
    </source>
</evidence>
<feature type="compositionally biased region" description="Polar residues" evidence="1">
    <location>
        <begin position="16"/>
        <end position="39"/>
    </location>
</feature>